<evidence type="ECO:0000256" key="3">
    <source>
        <dbReference type="ARBA" id="ARBA00022980"/>
    </source>
</evidence>
<keyword evidence="10" id="KW-1185">Reference proteome</keyword>
<comment type="similarity">
    <text evidence="2">Belongs to the universal ribosomal protein uL29 family.</text>
</comment>
<dbReference type="PANTHER" id="PTHR21183:SF18">
    <property type="entry name" value="LARGE RIBOSOMAL SUBUNIT PROTEIN UL29M"/>
    <property type="match status" value="1"/>
</dbReference>
<feature type="compositionally biased region" description="Low complexity" evidence="8">
    <location>
        <begin position="59"/>
        <end position="71"/>
    </location>
</feature>
<dbReference type="EMBL" id="NIDF01000014">
    <property type="protein sequence ID" value="TYJ57230.1"/>
    <property type="molecule type" value="Genomic_DNA"/>
</dbReference>
<evidence type="ECO:0000313" key="10">
    <source>
        <dbReference type="Proteomes" id="UP000322245"/>
    </source>
</evidence>
<evidence type="ECO:0000313" key="9">
    <source>
        <dbReference type="EMBL" id="TYJ57230.1"/>
    </source>
</evidence>
<feature type="compositionally biased region" description="Acidic residues" evidence="8">
    <location>
        <begin position="304"/>
        <end position="324"/>
    </location>
</feature>
<dbReference type="InterPro" id="IPR010729">
    <property type="entry name" value="Ribosomal_uL29_mit"/>
</dbReference>
<keyword evidence="3" id="KW-0689">Ribosomal protein</keyword>
<dbReference type="Gene3D" id="6.10.330.20">
    <property type="match status" value="1"/>
</dbReference>
<evidence type="ECO:0000256" key="5">
    <source>
        <dbReference type="ARBA" id="ARBA00023274"/>
    </source>
</evidence>
<proteinExistence type="inferred from homology"/>
<evidence type="ECO:0000256" key="4">
    <source>
        <dbReference type="ARBA" id="ARBA00023128"/>
    </source>
</evidence>
<dbReference type="GO" id="GO:0003735">
    <property type="term" value="F:structural constituent of ribosome"/>
    <property type="evidence" value="ECO:0007669"/>
    <property type="project" value="InterPro"/>
</dbReference>
<comment type="subcellular location">
    <subcellularLocation>
        <location evidence="1">Mitochondrion</location>
    </subcellularLocation>
</comment>
<keyword evidence="5" id="KW-0687">Ribonucleoprotein</keyword>
<gene>
    <name evidence="9" type="ORF">B9479_001962</name>
</gene>
<feature type="region of interest" description="Disordered" evidence="8">
    <location>
        <begin position="17"/>
        <end position="100"/>
    </location>
</feature>
<dbReference type="SUPFAM" id="SSF46561">
    <property type="entry name" value="Ribosomal protein L29 (L29p)"/>
    <property type="match status" value="1"/>
</dbReference>
<feature type="compositionally biased region" description="Basic and acidic residues" evidence="8">
    <location>
        <begin position="325"/>
        <end position="339"/>
    </location>
</feature>
<feature type="region of interest" description="Disordered" evidence="8">
    <location>
        <begin position="253"/>
        <end position="276"/>
    </location>
</feature>
<reference evidence="9 10" key="1">
    <citation type="submission" date="2017-05" db="EMBL/GenBank/DDBJ databases">
        <title>The Genome Sequence of Tsuchiyaea wingfieldii DSM 27421.</title>
        <authorList>
            <person name="Cuomo C."/>
            <person name="Passer A."/>
            <person name="Billmyre B."/>
            <person name="Heitman J."/>
        </authorList>
    </citation>
    <scope>NUCLEOTIDE SEQUENCE [LARGE SCALE GENOMIC DNA]</scope>
    <source>
        <strain evidence="9 10">DSM 27421</strain>
    </source>
</reference>
<protein>
    <recommendedName>
        <fullName evidence="6">Large ribosomal subunit protein uL29m</fullName>
    </recommendedName>
    <alternativeName>
        <fullName evidence="7">54S ribosomal protein L4, mitochondrial</fullName>
    </alternativeName>
</protein>
<dbReference type="GO" id="GO:0005762">
    <property type="term" value="C:mitochondrial large ribosomal subunit"/>
    <property type="evidence" value="ECO:0007669"/>
    <property type="project" value="TreeGrafter"/>
</dbReference>
<feature type="region of interest" description="Disordered" evidence="8">
    <location>
        <begin position="298"/>
        <end position="353"/>
    </location>
</feature>
<organism evidence="9 10">
    <name type="scientific">Cryptococcus floricola</name>
    <dbReference type="NCBI Taxonomy" id="2591691"/>
    <lineage>
        <taxon>Eukaryota</taxon>
        <taxon>Fungi</taxon>
        <taxon>Dikarya</taxon>
        <taxon>Basidiomycota</taxon>
        <taxon>Agaricomycotina</taxon>
        <taxon>Tremellomycetes</taxon>
        <taxon>Tremellales</taxon>
        <taxon>Cryptococcaceae</taxon>
        <taxon>Cryptococcus</taxon>
    </lineage>
</organism>
<evidence type="ECO:0000256" key="1">
    <source>
        <dbReference type="ARBA" id="ARBA00004173"/>
    </source>
</evidence>
<name>A0A5D3B4W4_9TREE</name>
<evidence type="ECO:0000256" key="7">
    <source>
        <dbReference type="ARBA" id="ARBA00035399"/>
    </source>
</evidence>
<dbReference type="InterPro" id="IPR038340">
    <property type="entry name" value="MRP-L47_sf"/>
</dbReference>
<sequence length="353" mass="38748">MSRLSLARFTLPISRPLPRLMHTDGRQVDHSSAPAPHQPPPNPSTVAPLPNPDPAAINTPVTAPSTTPSAPRLTRRGTPIPTRPARKIPTTLPNGDLEPPFYPPPPAYFVEREERDKALLGKAGPVHPLWKFFHVPVANRLEEGDNWPNNAGSLEELKQDDMSLHSGRAWSAAELRQKSFQDLHTLWYILVRERNVLATQNAERKRLGIGHHAEGIFNTKRAFRCRKTMARIKYVLNERRLGLIATAGPHLPDAPRVPWSSSPTTDPAGSTDAIRGVQPLSPRLAAFLRDYPSVGGGNAVAELEGGEESSFVEDGEVAEEEVEARDEGFGGGKEAKEFDAETVVNDGKVEKKE</sequence>
<evidence type="ECO:0000256" key="6">
    <source>
        <dbReference type="ARBA" id="ARBA00035289"/>
    </source>
</evidence>
<evidence type="ECO:0000256" key="8">
    <source>
        <dbReference type="SAM" id="MobiDB-lite"/>
    </source>
</evidence>
<dbReference type="Proteomes" id="UP000322245">
    <property type="component" value="Unassembled WGS sequence"/>
</dbReference>
<feature type="compositionally biased region" description="Pro residues" evidence="8">
    <location>
        <begin position="36"/>
        <end position="53"/>
    </location>
</feature>
<evidence type="ECO:0000256" key="2">
    <source>
        <dbReference type="ARBA" id="ARBA00009254"/>
    </source>
</evidence>
<feature type="compositionally biased region" description="Polar residues" evidence="8">
    <location>
        <begin position="259"/>
        <end position="268"/>
    </location>
</feature>
<comment type="caution">
    <text evidence="9">The sequence shown here is derived from an EMBL/GenBank/DDBJ whole genome shotgun (WGS) entry which is preliminary data.</text>
</comment>
<keyword evidence="4" id="KW-0496">Mitochondrion</keyword>
<dbReference type="AlphaFoldDB" id="A0A5D3B4W4"/>
<dbReference type="GO" id="GO:0032543">
    <property type="term" value="P:mitochondrial translation"/>
    <property type="evidence" value="ECO:0007669"/>
    <property type="project" value="TreeGrafter"/>
</dbReference>
<dbReference type="Pfam" id="PF06984">
    <property type="entry name" value="MRP-L47"/>
    <property type="match status" value="1"/>
</dbReference>
<accession>A0A5D3B4W4</accession>
<dbReference type="InterPro" id="IPR036049">
    <property type="entry name" value="Ribosomal_uL29_sf"/>
</dbReference>
<dbReference type="PANTHER" id="PTHR21183">
    <property type="entry name" value="RIBOSOMAL PROTEIN L47, MITOCHONDRIAL-RELATED"/>
    <property type="match status" value="1"/>
</dbReference>